<accession>A0A917SGL6</accession>
<evidence type="ECO:0000313" key="1">
    <source>
        <dbReference type="EMBL" id="GGL81313.1"/>
    </source>
</evidence>
<dbReference type="AlphaFoldDB" id="A0A917SGL6"/>
<dbReference type="Pfam" id="PF10974">
    <property type="entry name" value="DUF2804"/>
    <property type="match status" value="1"/>
</dbReference>
<proteinExistence type="predicted"/>
<organism evidence="1 2">
    <name type="scientific">Microlunatus endophyticus</name>
    <dbReference type="NCBI Taxonomy" id="1716077"/>
    <lineage>
        <taxon>Bacteria</taxon>
        <taxon>Bacillati</taxon>
        <taxon>Actinomycetota</taxon>
        <taxon>Actinomycetes</taxon>
        <taxon>Propionibacteriales</taxon>
        <taxon>Propionibacteriaceae</taxon>
        <taxon>Microlunatus</taxon>
    </lineage>
</organism>
<comment type="caution">
    <text evidence="1">The sequence shown here is derived from an EMBL/GenBank/DDBJ whole genome shotgun (WGS) entry which is preliminary data.</text>
</comment>
<reference evidence="1" key="2">
    <citation type="submission" date="2020-09" db="EMBL/GenBank/DDBJ databases">
        <authorList>
            <person name="Sun Q."/>
            <person name="Zhou Y."/>
        </authorList>
    </citation>
    <scope>NUCLEOTIDE SEQUENCE</scope>
    <source>
        <strain evidence="1">CGMCC 4.7306</strain>
    </source>
</reference>
<dbReference type="InterPro" id="IPR021243">
    <property type="entry name" value="DUF2804"/>
</dbReference>
<name>A0A917SGL6_9ACTN</name>
<dbReference type="Proteomes" id="UP000613840">
    <property type="component" value="Unassembled WGS sequence"/>
</dbReference>
<reference evidence="1" key="1">
    <citation type="journal article" date="2014" name="Int. J. Syst. Evol. Microbiol.">
        <title>Complete genome sequence of Corynebacterium casei LMG S-19264T (=DSM 44701T), isolated from a smear-ripened cheese.</title>
        <authorList>
            <consortium name="US DOE Joint Genome Institute (JGI-PGF)"/>
            <person name="Walter F."/>
            <person name="Albersmeier A."/>
            <person name="Kalinowski J."/>
            <person name="Ruckert C."/>
        </authorList>
    </citation>
    <scope>NUCLEOTIDE SEQUENCE</scope>
    <source>
        <strain evidence="1">CGMCC 4.7306</strain>
    </source>
</reference>
<gene>
    <name evidence="1" type="ORF">GCM10011575_44530</name>
</gene>
<evidence type="ECO:0000313" key="2">
    <source>
        <dbReference type="Proteomes" id="UP000613840"/>
    </source>
</evidence>
<keyword evidence="2" id="KW-1185">Reference proteome</keyword>
<protein>
    <submittedName>
        <fullName evidence="1">Uncharacterized protein</fullName>
    </submittedName>
</protein>
<dbReference type="EMBL" id="BMMZ01000016">
    <property type="protein sequence ID" value="GGL81313.1"/>
    <property type="molecule type" value="Genomic_DNA"/>
</dbReference>
<sequence length="70" mass="7859">MSTRVASADGRVDLLFSPQGRKRAEHQLVVAAMDYFQECGTWHGTVRALDGTRYELSGRPGVLERMHARL</sequence>